<evidence type="ECO:0000313" key="2">
    <source>
        <dbReference type="Proteomes" id="UP001497680"/>
    </source>
</evidence>
<keyword evidence="2" id="KW-1185">Reference proteome</keyword>
<name>A0ACC0CMV1_9PEZI</name>
<accession>A0ACC0CMV1</accession>
<organism evidence="1 2">
    <name type="scientific">Hypoxylon rubiginosum</name>
    <dbReference type="NCBI Taxonomy" id="110542"/>
    <lineage>
        <taxon>Eukaryota</taxon>
        <taxon>Fungi</taxon>
        <taxon>Dikarya</taxon>
        <taxon>Ascomycota</taxon>
        <taxon>Pezizomycotina</taxon>
        <taxon>Sordariomycetes</taxon>
        <taxon>Xylariomycetidae</taxon>
        <taxon>Xylariales</taxon>
        <taxon>Hypoxylaceae</taxon>
        <taxon>Hypoxylon</taxon>
    </lineage>
</organism>
<sequence>MATPDKFICFYALPKELRDLIWVMAFENLTVILLRYKKRRLLGTSHPLSYICVETRDLLFRQKPDRLMMGPDIIPSPNQLLPIHFDQDICLIQVHFQDMASLLQCVRIQPMENLVITISANPDTPWSEDEIPPELDPSLLQNWVTDMNQRDLAAGLQLDERTLRMCIFNKRSDFFGKLFAYQSLLNTYELTGWGPLIPAICLVQ</sequence>
<dbReference type="EMBL" id="MU394386">
    <property type="protein sequence ID" value="KAI6081797.1"/>
    <property type="molecule type" value="Genomic_DNA"/>
</dbReference>
<gene>
    <name evidence="1" type="ORF">F4821DRAFT_264589</name>
</gene>
<reference evidence="1 2" key="1">
    <citation type="journal article" date="2022" name="New Phytol.">
        <title>Ecological generalism drives hyperdiversity of secondary metabolite gene clusters in xylarialean endophytes.</title>
        <authorList>
            <person name="Franco M.E.E."/>
            <person name="Wisecaver J.H."/>
            <person name="Arnold A.E."/>
            <person name="Ju Y.M."/>
            <person name="Slot J.C."/>
            <person name="Ahrendt S."/>
            <person name="Moore L.P."/>
            <person name="Eastman K.E."/>
            <person name="Scott K."/>
            <person name="Konkel Z."/>
            <person name="Mondo S.J."/>
            <person name="Kuo A."/>
            <person name="Hayes R.D."/>
            <person name="Haridas S."/>
            <person name="Andreopoulos B."/>
            <person name="Riley R."/>
            <person name="LaButti K."/>
            <person name="Pangilinan J."/>
            <person name="Lipzen A."/>
            <person name="Amirebrahimi M."/>
            <person name="Yan J."/>
            <person name="Adam C."/>
            <person name="Keymanesh K."/>
            <person name="Ng V."/>
            <person name="Louie K."/>
            <person name="Northen T."/>
            <person name="Drula E."/>
            <person name="Henrissat B."/>
            <person name="Hsieh H.M."/>
            <person name="Youens-Clark K."/>
            <person name="Lutzoni F."/>
            <person name="Miadlikowska J."/>
            <person name="Eastwood D.C."/>
            <person name="Hamelin R.C."/>
            <person name="Grigoriev I.V."/>
            <person name="U'Ren J.M."/>
        </authorList>
    </citation>
    <scope>NUCLEOTIDE SEQUENCE [LARGE SCALE GENOMIC DNA]</scope>
    <source>
        <strain evidence="1 2">ER1909</strain>
    </source>
</reference>
<protein>
    <submittedName>
        <fullName evidence="1">Uncharacterized protein</fullName>
    </submittedName>
</protein>
<evidence type="ECO:0000313" key="1">
    <source>
        <dbReference type="EMBL" id="KAI6081797.1"/>
    </source>
</evidence>
<dbReference type="Proteomes" id="UP001497680">
    <property type="component" value="Unassembled WGS sequence"/>
</dbReference>
<comment type="caution">
    <text evidence="1">The sequence shown here is derived from an EMBL/GenBank/DDBJ whole genome shotgun (WGS) entry which is preliminary data.</text>
</comment>
<proteinExistence type="predicted"/>